<dbReference type="NCBIfam" id="NF040519">
    <property type="entry name" value="Sbal_3080_fam"/>
    <property type="match status" value="1"/>
</dbReference>
<feature type="signal peptide" evidence="1">
    <location>
        <begin position="1"/>
        <end position="21"/>
    </location>
</feature>
<protein>
    <recommendedName>
        <fullName evidence="4">Lipoprotein</fullName>
    </recommendedName>
</protein>
<proteinExistence type="predicted"/>
<keyword evidence="1" id="KW-0732">Signal</keyword>
<dbReference type="PROSITE" id="PS51257">
    <property type="entry name" value="PROKAR_LIPOPROTEIN"/>
    <property type="match status" value="1"/>
</dbReference>
<accession>A0A2N8SSC0</accession>
<dbReference type="EMBL" id="POUW01000004">
    <property type="protein sequence ID" value="PNG05384.1"/>
    <property type="molecule type" value="Genomic_DNA"/>
</dbReference>
<comment type="caution">
    <text evidence="2">The sequence shown here is derived from an EMBL/GenBank/DDBJ whole genome shotgun (WGS) entry which is preliminary data.</text>
</comment>
<evidence type="ECO:0008006" key="4">
    <source>
        <dbReference type="Google" id="ProtNLM"/>
    </source>
</evidence>
<dbReference type="OrthoDB" id="1436842at2"/>
<gene>
    <name evidence="2" type="ORF">CXL00_11715</name>
</gene>
<feature type="chain" id="PRO_5014660275" description="Lipoprotein" evidence="1">
    <location>
        <begin position="22"/>
        <end position="193"/>
    </location>
</feature>
<dbReference type="Proteomes" id="UP000235897">
    <property type="component" value="Unassembled WGS sequence"/>
</dbReference>
<sequence>MRAAKLLFPLALLAVTGCSIKQTVAPAALSTKLVPEICTIPAPGLREGFSTTYQQLLRDKGFRTRQLAPGSDPGRCPLSTTFTGTWRWDLLLYMNYADIRVFENGRQVGQAEYDARWGGGRPDKFISAESKIAELTQQLFPTGAAGLGVAAPVAITKAPMSKAAYRQEQLRRLLDEHLSYEEYQRRYREVMAD</sequence>
<organism evidence="2 3">
    <name type="scientific">Stutzerimonas stutzeri</name>
    <name type="common">Pseudomonas stutzeri</name>
    <dbReference type="NCBI Taxonomy" id="316"/>
    <lineage>
        <taxon>Bacteria</taxon>
        <taxon>Pseudomonadati</taxon>
        <taxon>Pseudomonadota</taxon>
        <taxon>Gammaproteobacteria</taxon>
        <taxon>Pseudomonadales</taxon>
        <taxon>Pseudomonadaceae</taxon>
        <taxon>Stutzerimonas</taxon>
    </lineage>
</organism>
<reference evidence="2 3" key="1">
    <citation type="submission" date="2018-01" db="EMBL/GenBank/DDBJ databases">
        <title>Denitrification phenotypes of diverse strains of Pseudomonas stutzeri.</title>
        <authorList>
            <person name="Milligan D.A."/>
            <person name="Bergaust L."/>
            <person name="Bakken L.R."/>
            <person name="Frostegard A."/>
        </authorList>
    </citation>
    <scope>NUCLEOTIDE SEQUENCE [LARGE SCALE GENOMIC DNA]</scope>
    <source>
        <strain evidence="2 3">28a3</strain>
    </source>
</reference>
<dbReference type="AlphaFoldDB" id="A0A2N8SSC0"/>
<evidence type="ECO:0000313" key="3">
    <source>
        <dbReference type="Proteomes" id="UP000235897"/>
    </source>
</evidence>
<evidence type="ECO:0000313" key="2">
    <source>
        <dbReference type="EMBL" id="PNG05384.1"/>
    </source>
</evidence>
<name>A0A2N8SSC0_STUST</name>
<evidence type="ECO:0000256" key="1">
    <source>
        <dbReference type="SAM" id="SignalP"/>
    </source>
</evidence>
<dbReference type="RefSeq" id="WP_021206215.1">
    <property type="nucleotide sequence ID" value="NZ_JAMOIG010000002.1"/>
</dbReference>